<dbReference type="OrthoDB" id="10013407at2759"/>
<evidence type="ECO:0000256" key="8">
    <source>
        <dbReference type="ARBA" id="ARBA00022645"/>
    </source>
</evidence>
<keyword evidence="16" id="KW-0482">Metalloprotease</keyword>
<evidence type="ECO:0000256" key="10">
    <source>
        <dbReference type="ARBA" id="ARBA00022723"/>
    </source>
</evidence>
<evidence type="ECO:0000313" key="24">
    <source>
        <dbReference type="EMBL" id="CAH0559506.1"/>
    </source>
</evidence>
<dbReference type="EMBL" id="OV121137">
    <property type="protein sequence ID" value="CAH0559506.1"/>
    <property type="molecule type" value="Genomic_DNA"/>
</dbReference>
<evidence type="ECO:0000256" key="1">
    <source>
        <dbReference type="ARBA" id="ARBA00004240"/>
    </source>
</evidence>
<feature type="chain" id="PRO_5040492440" description="Carboxypeptidase Q" evidence="22">
    <location>
        <begin position="21"/>
        <end position="500"/>
    </location>
</feature>
<organism evidence="24 25">
    <name type="scientific">Brassicogethes aeneus</name>
    <name type="common">Rape pollen beetle</name>
    <name type="synonym">Meligethes aeneus</name>
    <dbReference type="NCBI Taxonomy" id="1431903"/>
    <lineage>
        <taxon>Eukaryota</taxon>
        <taxon>Metazoa</taxon>
        <taxon>Ecdysozoa</taxon>
        <taxon>Arthropoda</taxon>
        <taxon>Hexapoda</taxon>
        <taxon>Insecta</taxon>
        <taxon>Pterygota</taxon>
        <taxon>Neoptera</taxon>
        <taxon>Endopterygota</taxon>
        <taxon>Coleoptera</taxon>
        <taxon>Polyphaga</taxon>
        <taxon>Cucujiformia</taxon>
        <taxon>Nitidulidae</taxon>
        <taxon>Meligethinae</taxon>
        <taxon>Brassicogethes</taxon>
    </lineage>
</organism>
<feature type="domain" description="Peptidase M28" evidence="23">
    <location>
        <begin position="273"/>
        <end position="460"/>
    </location>
</feature>
<dbReference type="PANTHER" id="PTHR12053">
    <property type="entry name" value="PROTEASE FAMILY M28 PLASMA GLUTAMATE CARBOXYPEPTIDASE-RELATED"/>
    <property type="match status" value="1"/>
</dbReference>
<evidence type="ECO:0000256" key="20">
    <source>
        <dbReference type="ARBA" id="ARBA00025833"/>
    </source>
</evidence>
<keyword evidence="9" id="KW-0645">Protease</keyword>
<dbReference type="GO" id="GO:0005783">
    <property type="term" value="C:endoplasmic reticulum"/>
    <property type="evidence" value="ECO:0007669"/>
    <property type="project" value="UniProtKB-SubCell"/>
</dbReference>
<dbReference type="CDD" id="cd03883">
    <property type="entry name" value="M28_Pgcp_like"/>
    <property type="match status" value="1"/>
</dbReference>
<dbReference type="Proteomes" id="UP001154078">
    <property type="component" value="Chromosome 6"/>
</dbReference>
<keyword evidence="12" id="KW-0378">Hydrolase</keyword>
<evidence type="ECO:0000256" key="12">
    <source>
        <dbReference type="ARBA" id="ARBA00022801"/>
    </source>
</evidence>
<keyword evidence="7" id="KW-0964">Secreted</keyword>
<feature type="signal peptide" evidence="22">
    <location>
        <begin position="1"/>
        <end position="20"/>
    </location>
</feature>
<dbReference type="InterPro" id="IPR039866">
    <property type="entry name" value="CPQ"/>
</dbReference>
<keyword evidence="11 22" id="KW-0732">Signal</keyword>
<evidence type="ECO:0000256" key="17">
    <source>
        <dbReference type="ARBA" id="ARBA00023145"/>
    </source>
</evidence>
<evidence type="ECO:0000256" key="7">
    <source>
        <dbReference type="ARBA" id="ARBA00022525"/>
    </source>
</evidence>
<dbReference type="Gene3D" id="3.50.30.30">
    <property type="match status" value="1"/>
</dbReference>
<dbReference type="FunFam" id="3.40.630.10:FF:000036">
    <property type="entry name" value="Carboxypeptidase Q"/>
    <property type="match status" value="1"/>
</dbReference>
<dbReference type="GO" id="GO:0004180">
    <property type="term" value="F:carboxypeptidase activity"/>
    <property type="evidence" value="ECO:0007669"/>
    <property type="project" value="UniProtKB-KW"/>
</dbReference>
<keyword evidence="10" id="KW-0479">Metal-binding</keyword>
<dbReference type="InterPro" id="IPR007484">
    <property type="entry name" value="Peptidase_M28"/>
</dbReference>
<evidence type="ECO:0000256" key="22">
    <source>
        <dbReference type="SAM" id="SignalP"/>
    </source>
</evidence>
<evidence type="ECO:0000313" key="25">
    <source>
        <dbReference type="Proteomes" id="UP001154078"/>
    </source>
</evidence>
<evidence type="ECO:0000256" key="3">
    <source>
        <dbReference type="ARBA" id="ARBA00004555"/>
    </source>
</evidence>
<protein>
    <recommendedName>
        <fullName evidence="6">Carboxypeptidase Q</fullName>
    </recommendedName>
    <alternativeName>
        <fullName evidence="21">Plasma glutamate carboxypeptidase</fullName>
    </alternativeName>
</protein>
<comment type="similarity">
    <text evidence="5">Belongs to the peptidase M28 family.</text>
</comment>
<evidence type="ECO:0000256" key="15">
    <source>
        <dbReference type="ARBA" id="ARBA00023034"/>
    </source>
</evidence>
<evidence type="ECO:0000256" key="14">
    <source>
        <dbReference type="ARBA" id="ARBA00022833"/>
    </source>
</evidence>
<keyword evidence="14" id="KW-0862">Zinc</keyword>
<dbReference type="PANTHER" id="PTHR12053:SF3">
    <property type="entry name" value="CARBOXYPEPTIDASE Q"/>
    <property type="match status" value="1"/>
</dbReference>
<dbReference type="AlphaFoldDB" id="A0A9P0BBP6"/>
<dbReference type="GO" id="GO:0005794">
    <property type="term" value="C:Golgi apparatus"/>
    <property type="evidence" value="ECO:0007669"/>
    <property type="project" value="UniProtKB-SubCell"/>
</dbReference>
<dbReference type="GO" id="GO:0006508">
    <property type="term" value="P:proteolysis"/>
    <property type="evidence" value="ECO:0007669"/>
    <property type="project" value="UniProtKB-KW"/>
</dbReference>
<comment type="subcellular location">
    <subcellularLocation>
        <location evidence="1">Endoplasmic reticulum</location>
    </subcellularLocation>
    <subcellularLocation>
        <location evidence="3">Golgi apparatus</location>
    </subcellularLocation>
    <subcellularLocation>
        <location evidence="2">Lysosome</location>
    </subcellularLocation>
    <subcellularLocation>
        <location evidence="4">Secreted</location>
    </subcellularLocation>
</comment>
<evidence type="ECO:0000256" key="16">
    <source>
        <dbReference type="ARBA" id="ARBA00023049"/>
    </source>
</evidence>
<dbReference type="Pfam" id="PF04389">
    <property type="entry name" value="Peptidase_M28"/>
    <property type="match status" value="1"/>
</dbReference>
<accession>A0A9P0BBP6</accession>
<proteinExistence type="inferred from homology"/>
<keyword evidence="8" id="KW-0121">Carboxypeptidase</keyword>
<keyword evidence="18" id="KW-0325">Glycoprotein</keyword>
<reference evidence="24" key="1">
    <citation type="submission" date="2021-12" db="EMBL/GenBank/DDBJ databases">
        <authorList>
            <person name="King R."/>
        </authorList>
    </citation>
    <scope>NUCLEOTIDE SEQUENCE</scope>
</reference>
<dbReference type="SUPFAM" id="SSF53187">
    <property type="entry name" value="Zn-dependent exopeptidases"/>
    <property type="match status" value="1"/>
</dbReference>
<gene>
    <name evidence="24" type="ORF">MELIAE_LOCUS9590</name>
</gene>
<evidence type="ECO:0000256" key="6">
    <source>
        <dbReference type="ARBA" id="ARBA00014116"/>
    </source>
</evidence>
<dbReference type="Gene3D" id="3.40.630.10">
    <property type="entry name" value="Zn peptidases"/>
    <property type="match status" value="1"/>
</dbReference>
<evidence type="ECO:0000256" key="13">
    <source>
        <dbReference type="ARBA" id="ARBA00022824"/>
    </source>
</evidence>
<evidence type="ECO:0000256" key="9">
    <source>
        <dbReference type="ARBA" id="ARBA00022670"/>
    </source>
</evidence>
<evidence type="ECO:0000256" key="21">
    <source>
        <dbReference type="ARBA" id="ARBA00033328"/>
    </source>
</evidence>
<evidence type="ECO:0000256" key="4">
    <source>
        <dbReference type="ARBA" id="ARBA00004613"/>
    </source>
</evidence>
<keyword evidence="19" id="KW-0458">Lysosome</keyword>
<name>A0A9P0BBP6_BRAAE</name>
<keyword evidence="25" id="KW-1185">Reference proteome</keyword>
<evidence type="ECO:0000259" key="23">
    <source>
        <dbReference type="Pfam" id="PF04389"/>
    </source>
</evidence>
<dbReference type="GO" id="GO:0005764">
    <property type="term" value="C:lysosome"/>
    <property type="evidence" value="ECO:0007669"/>
    <property type="project" value="UniProtKB-SubCell"/>
</dbReference>
<evidence type="ECO:0000256" key="5">
    <source>
        <dbReference type="ARBA" id="ARBA00010918"/>
    </source>
</evidence>
<evidence type="ECO:0000256" key="2">
    <source>
        <dbReference type="ARBA" id="ARBA00004371"/>
    </source>
</evidence>
<keyword evidence="15" id="KW-0333">Golgi apparatus</keyword>
<dbReference type="GO" id="GO:0070573">
    <property type="term" value="F:metallodipeptidase activity"/>
    <property type="evidence" value="ECO:0007669"/>
    <property type="project" value="InterPro"/>
</dbReference>
<evidence type="ECO:0000256" key="11">
    <source>
        <dbReference type="ARBA" id="ARBA00022729"/>
    </source>
</evidence>
<evidence type="ECO:0000256" key="19">
    <source>
        <dbReference type="ARBA" id="ARBA00023228"/>
    </source>
</evidence>
<sequence length="500" mass="54754">MVVATCLLVLAVLLLTGAKSNITNNKIDDACNLPDDLIKEIRSYEPIVEKIIGATMNGKFKGATYNELTKFVDKFGPRVSGTKNLEDSIDHMLDLLKKNNLDNVHGEEVQVPHWVRGEEEAWILEPRLTNLPVLGLGFSVSTPEEGITAEVLVVKSFEELNQSNFTEKAKGKIIVFNNDYVTYGVSVKYRSLGASRAAEKGGVAALVRSVTNYSQRTLHTGMQSYESGVRKIPVASITVEDARFLQRLQDRGEKIVVKLKLMNVNNKPKTSRNTVSEIKGSQKPEKVVLVSGHLDSWDVGNGAMDDGGGAFISWYSLVVLRALNLTPKRTVRCVLWTGEEFGLTGVIGYNATHANELDNFTFVMESDEGTFTPQGLVYSAGKQGGCILQEVLKLMASINATRAEYGASCGSDISIWTGNGIPGASLLNDAEKYFWYHHSAADTIDVENPDDLDKGLALWASVAYIIADLSLEFPRERVPDSIEGSLLLKALNHHKVSNGN</sequence>
<comment type="subunit">
    <text evidence="20">Homodimer. The monomeric form is inactive while the homodimer is active.</text>
</comment>
<evidence type="ECO:0000256" key="18">
    <source>
        <dbReference type="ARBA" id="ARBA00023180"/>
    </source>
</evidence>
<dbReference type="GO" id="GO:0005615">
    <property type="term" value="C:extracellular space"/>
    <property type="evidence" value="ECO:0007669"/>
    <property type="project" value="TreeGrafter"/>
</dbReference>
<keyword evidence="13" id="KW-0256">Endoplasmic reticulum</keyword>
<dbReference type="GO" id="GO:0043171">
    <property type="term" value="P:peptide catabolic process"/>
    <property type="evidence" value="ECO:0007669"/>
    <property type="project" value="TreeGrafter"/>
</dbReference>
<dbReference type="GO" id="GO:0046872">
    <property type="term" value="F:metal ion binding"/>
    <property type="evidence" value="ECO:0007669"/>
    <property type="project" value="UniProtKB-KW"/>
</dbReference>
<dbReference type="FunFam" id="3.50.30.30:FF:000009">
    <property type="entry name" value="Carboxypeptidase Q"/>
    <property type="match status" value="1"/>
</dbReference>
<keyword evidence="17" id="KW-0865">Zymogen</keyword>